<feature type="transmembrane region" description="Helical" evidence="8">
    <location>
        <begin position="162"/>
        <end position="195"/>
    </location>
</feature>
<dbReference type="RefSeq" id="WP_376810166.1">
    <property type="nucleotide sequence ID" value="NZ_JBHTAC010000056.1"/>
</dbReference>
<reference evidence="10" key="1">
    <citation type="journal article" date="2019" name="Int. J. Syst. Evol. Microbiol.">
        <title>The Global Catalogue of Microorganisms (GCM) 10K type strain sequencing project: providing services to taxonomists for standard genome sequencing and annotation.</title>
        <authorList>
            <consortium name="The Broad Institute Genomics Platform"/>
            <consortium name="The Broad Institute Genome Sequencing Center for Infectious Disease"/>
            <person name="Wu L."/>
            <person name="Ma J."/>
        </authorList>
    </citation>
    <scope>NUCLEOTIDE SEQUENCE [LARGE SCALE GENOMIC DNA]</scope>
    <source>
        <strain evidence="10">CGMCC 1.9106</strain>
    </source>
</reference>
<sequence>MTTTRSAHTSDTTTATGTPARDVVPLRHAVKAWSVISLQTFGGPAGQVAVMQRHLVDERRWIGQQRFLHALNYCMLLPGPEAQQLAIYVGWLLNGVRGGLLAGTLFVLPGALALLVLSGLYVAYDDSAAVTAVFTGLAPAVVAVVAQAVWRVGTRALHSTALVGFAAVAFAALALFAVPFPVVVAAAGLSGWVLHRIRPGSMTAKTSHGGGTPGPAPLISDDALHHDRPSARRAATILAVGLVAWFAPVALVAATTGTGSVYTQQGLFFSGTAVVTFGGAYAVLAYVAQQAVERYAWLSAGDMVRGLALAESTPGPLIMVVQFVAFLGGYHHPGDLDPWAAGIIASALTTWVTFVPCFLFVLLGAPYVERLRTSHSLSAALTGITAAVVGVIANLGLYFAMHTLFTDTRTLTAGPLRLLLPDVASLRPAAAVIAAAATLMIFWAKWSVLRVLGACTLLGIVAGLLGLT</sequence>
<dbReference type="PIRSF" id="PIRSF004810">
    <property type="entry name" value="ChrA"/>
    <property type="match status" value="1"/>
</dbReference>
<protein>
    <submittedName>
        <fullName evidence="9">Chromate efflux transporter</fullName>
    </submittedName>
</protein>
<feature type="transmembrane region" description="Helical" evidence="8">
    <location>
        <begin position="100"/>
        <end position="122"/>
    </location>
</feature>
<name>A0ABW2H9T4_9ACTN</name>
<dbReference type="Pfam" id="PF02417">
    <property type="entry name" value="Chromate_transp"/>
    <property type="match status" value="2"/>
</dbReference>
<evidence type="ECO:0000256" key="6">
    <source>
        <dbReference type="ARBA" id="ARBA00023136"/>
    </source>
</evidence>
<evidence type="ECO:0000256" key="7">
    <source>
        <dbReference type="SAM" id="MobiDB-lite"/>
    </source>
</evidence>
<feature type="transmembrane region" description="Helical" evidence="8">
    <location>
        <begin position="129"/>
        <end position="150"/>
    </location>
</feature>
<keyword evidence="5 8" id="KW-1133">Transmembrane helix</keyword>
<evidence type="ECO:0000256" key="5">
    <source>
        <dbReference type="ARBA" id="ARBA00022989"/>
    </source>
</evidence>
<feature type="transmembrane region" description="Helical" evidence="8">
    <location>
        <begin position="339"/>
        <end position="365"/>
    </location>
</feature>
<comment type="subcellular location">
    <subcellularLocation>
        <location evidence="1">Cell membrane</location>
        <topology evidence="1">Multi-pass membrane protein</topology>
    </subcellularLocation>
</comment>
<keyword evidence="6 8" id="KW-0472">Membrane</keyword>
<evidence type="ECO:0000313" key="9">
    <source>
        <dbReference type="EMBL" id="MFC7247431.1"/>
    </source>
</evidence>
<dbReference type="InterPro" id="IPR003370">
    <property type="entry name" value="Chromate_transpt"/>
</dbReference>
<comment type="similarity">
    <text evidence="2">Belongs to the chromate ion transporter (CHR) (TC 2.A.51) family.</text>
</comment>
<feature type="transmembrane region" description="Helical" evidence="8">
    <location>
        <begin position="234"/>
        <end position="254"/>
    </location>
</feature>
<comment type="caution">
    <text evidence="9">The sequence shown here is derived from an EMBL/GenBank/DDBJ whole genome shotgun (WGS) entry which is preliminary data.</text>
</comment>
<evidence type="ECO:0000313" key="10">
    <source>
        <dbReference type="Proteomes" id="UP001596392"/>
    </source>
</evidence>
<feature type="transmembrane region" description="Helical" evidence="8">
    <location>
        <begin position="307"/>
        <end position="327"/>
    </location>
</feature>
<feature type="transmembrane region" description="Helical" evidence="8">
    <location>
        <begin position="266"/>
        <end position="287"/>
    </location>
</feature>
<proteinExistence type="inferred from homology"/>
<accession>A0ABW2H9T4</accession>
<keyword evidence="10" id="KW-1185">Reference proteome</keyword>
<feature type="region of interest" description="Disordered" evidence="7">
    <location>
        <begin position="203"/>
        <end position="222"/>
    </location>
</feature>
<keyword evidence="3" id="KW-1003">Cell membrane</keyword>
<organism evidence="9 10">
    <name type="scientific">Catellatospora aurea</name>
    <dbReference type="NCBI Taxonomy" id="1337874"/>
    <lineage>
        <taxon>Bacteria</taxon>
        <taxon>Bacillati</taxon>
        <taxon>Actinomycetota</taxon>
        <taxon>Actinomycetes</taxon>
        <taxon>Micromonosporales</taxon>
        <taxon>Micromonosporaceae</taxon>
        <taxon>Catellatospora</taxon>
    </lineage>
</organism>
<feature type="transmembrane region" description="Helical" evidence="8">
    <location>
        <begin position="377"/>
        <end position="405"/>
    </location>
</feature>
<evidence type="ECO:0000256" key="8">
    <source>
        <dbReference type="SAM" id="Phobius"/>
    </source>
</evidence>
<dbReference type="InterPro" id="IPR014047">
    <property type="entry name" value="Chr_Tranpt_l_chain"/>
</dbReference>
<gene>
    <name evidence="9" type="primary">chrA</name>
    <name evidence="9" type="ORF">ACFQO7_33645</name>
</gene>
<feature type="transmembrane region" description="Helical" evidence="8">
    <location>
        <begin position="425"/>
        <end position="444"/>
    </location>
</feature>
<evidence type="ECO:0000256" key="3">
    <source>
        <dbReference type="ARBA" id="ARBA00022475"/>
    </source>
</evidence>
<evidence type="ECO:0000256" key="1">
    <source>
        <dbReference type="ARBA" id="ARBA00004651"/>
    </source>
</evidence>
<dbReference type="NCBIfam" id="TIGR00937">
    <property type="entry name" value="2A51"/>
    <property type="match status" value="1"/>
</dbReference>
<evidence type="ECO:0000256" key="4">
    <source>
        <dbReference type="ARBA" id="ARBA00022692"/>
    </source>
</evidence>
<dbReference type="PANTHER" id="PTHR33567">
    <property type="entry name" value="CHROMATE ION TRANSPORTER (EUROFUNG)"/>
    <property type="match status" value="1"/>
</dbReference>
<dbReference type="EMBL" id="JBHTAC010000056">
    <property type="protein sequence ID" value="MFC7247431.1"/>
    <property type="molecule type" value="Genomic_DNA"/>
</dbReference>
<evidence type="ECO:0000256" key="2">
    <source>
        <dbReference type="ARBA" id="ARBA00005262"/>
    </source>
</evidence>
<feature type="transmembrane region" description="Helical" evidence="8">
    <location>
        <begin position="451"/>
        <end position="467"/>
    </location>
</feature>
<keyword evidence="4 8" id="KW-0812">Transmembrane</keyword>
<dbReference type="Proteomes" id="UP001596392">
    <property type="component" value="Unassembled WGS sequence"/>
</dbReference>
<dbReference type="PANTHER" id="PTHR33567:SF3">
    <property type="entry name" value="CHROMATE ION TRANSPORTER (EUROFUNG)"/>
    <property type="match status" value="1"/>
</dbReference>